<evidence type="ECO:0000313" key="8">
    <source>
        <dbReference type="EMBL" id="OCT62780.1"/>
    </source>
</evidence>
<dbReference type="GO" id="GO:0004674">
    <property type="term" value="F:protein serine/threonine kinase activity"/>
    <property type="evidence" value="ECO:0007669"/>
    <property type="project" value="UniProtKB-KW"/>
</dbReference>
<keyword evidence="1" id="KW-0723">Serine/threonine-protein kinase</keyword>
<keyword evidence="4" id="KW-0418">Kinase</keyword>
<feature type="domain" description="AGC-kinase C-terminal" evidence="7">
    <location>
        <begin position="220"/>
        <end position="278"/>
    </location>
</feature>
<dbReference type="PROSITE" id="PS51285">
    <property type="entry name" value="AGC_KINASE_CTER"/>
    <property type="match status" value="1"/>
</dbReference>
<dbReference type="Gene3D" id="1.10.510.10">
    <property type="entry name" value="Transferase(Phosphotransferase) domain 1"/>
    <property type="match status" value="1"/>
</dbReference>
<evidence type="ECO:0000256" key="4">
    <source>
        <dbReference type="ARBA" id="ARBA00022777"/>
    </source>
</evidence>
<organism evidence="8 9">
    <name type="scientific">Xenopus laevis</name>
    <name type="common">African clawed frog</name>
    <dbReference type="NCBI Taxonomy" id="8355"/>
    <lineage>
        <taxon>Eukaryota</taxon>
        <taxon>Metazoa</taxon>
        <taxon>Chordata</taxon>
        <taxon>Craniata</taxon>
        <taxon>Vertebrata</taxon>
        <taxon>Euteleostomi</taxon>
        <taxon>Amphibia</taxon>
        <taxon>Batrachia</taxon>
        <taxon>Anura</taxon>
        <taxon>Pipoidea</taxon>
        <taxon>Pipidae</taxon>
        <taxon>Xenopodinae</taxon>
        <taxon>Xenopus</taxon>
        <taxon>Xenopus</taxon>
    </lineage>
</organism>
<evidence type="ECO:0008006" key="10">
    <source>
        <dbReference type="Google" id="ProtNLM"/>
    </source>
</evidence>
<dbReference type="Pfam" id="PF00069">
    <property type="entry name" value="Pkinase"/>
    <property type="match status" value="1"/>
</dbReference>
<dbReference type="EMBL" id="CM004482">
    <property type="protein sequence ID" value="OCT62780.1"/>
    <property type="molecule type" value="Genomic_DNA"/>
</dbReference>
<proteinExistence type="predicted"/>
<evidence type="ECO:0000256" key="5">
    <source>
        <dbReference type="ARBA" id="ARBA00022840"/>
    </source>
</evidence>
<dbReference type="InterPro" id="IPR000719">
    <property type="entry name" value="Prot_kinase_dom"/>
</dbReference>
<keyword evidence="5" id="KW-0067">ATP-binding</keyword>
<dbReference type="FunFam" id="1.10.510.10:FF:000210">
    <property type="entry name" value="Non-specific serine/threonine protein kinase"/>
    <property type="match status" value="1"/>
</dbReference>
<dbReference type="SUPFAM" id="SSF56112">
    <property type="entry name" value="Protein kinase-like (PK-like)"/>
    <property type="match status" value="1"/>
</dbReference>
<dbReference type="PROSITE" id="PS50011">
    <property type="entry name" value="PROTEIN_KINASE_DOM"/>
    <property type="match status" value="1"/>
</dbReference>
<sequence length="278" mass="31360">MMSCLKTEISTLELAQKEKTPFLVWLFSAFQTEHHVLIAMEFASGGTLASHVRAGLLPLKRSRFYGACIVLGVQFLHNNNIIHRDLKPENILIDGTGYAKLADFGLSIAVHHPNEKIRGRAGTRCFQAPEMHMNNVYDRCADWWAVGVTMFEMLVGKLPFNGITNQDLIEEIIKACPVFPPHLDMAAKTLLQGLLTKNVLFRLGGNVYNMKTIQQQCFFKTIDWEALAKKQVEAPFIPKPSLAFFTAEEELVLTSTYSKEPISEEIQGQFQELFKPAK</sequence>
<evidence type="ECO:0000256" key="2">
    <source>
        <dbReference type="ARBA" id="ARBA00022679"/>
    </source>
</evidence>
<evidence type="ECO:0000259" key="6">
    <source>
        <dbReference type="PROSITE" id="PS50011"/>
    </source>
</evidence>
<accession>A0A974H3A0</accession>
<feature type="domain" description="Protein kinase" evidence="6">
    <location>
        <begin position="1"/>
        <end position="219"/>
    </location>
</feature>
<dbReference type="SMART" id="SM00220">
    <property type="entry name" value="S_TKc"/>
    <property type="match status" value="1"/>
</dbReference>
<dbReference type="Gene3D" id="3.30.200.20">
    <property type="entry name" value="Phosphorylase Kinase, domain 1"/>
    <property type="match status" value="1"/>
</dbReference>
<dbReference type="GO" id="GO:0005524">
    <property type="term" value="F:ATP binding"/>
    <property type="evidence" value="ECO:0007669"/>
    <property type="project" value="UniProtKB-KW"/>
</dbReference>
<dbReference type="PANTHER" id="PTHR24351">
    <property type="entry name" value="RIBOSOMAL PROTEIN S6 KINASE"/>
    <property type="match status" value="1"/>
</dbReference>
<dbReference type="InterPro" id="IPR008271">
    <property type="entry name" value="Ser/Thr_kinase_AS"/>
</dbReference>
<gene>
    <name evidence="8" type="ORF">XELAEV_18043871mg</name>
</gene>
<name>A0A974H3A0_XENLA</name>
<dbReference type="PROSITE" id="PS00108">
    <property type="entry name" value="PROTEIN_KINASE_ST"/>
    <property type="match status" value="1"/>
</dbReference>
<evidence type="ECO:0000256" key="3">
    <source>
        <dbReference type="ARBA" id="ARBA00022741"/>
    </source>
</evidence>
<protein>
    <recommendedName>
        <fullName evidence="10">Protein kinase domain-containing protein</fullName>
    </recommendedName>
</protein>
<keyword evidence="2" id="KW-0808">Transferase</keyword>
<keyword evidence="3" id="KW-0547">Nucleotide-binding</keyword>
<evidence type="ECO:0000256" key="1">
    <source>
        <dbReference type="ARBA" id="ARBA00022527"/>
    </source>
</evidence>
<dbReference type="InterPro" id="IPR000961">
    <property type="entry name" value="AGC-kinase_C"/>
</dbReference>
<dbReference type="Proteomes" id="UP000694892">
    <property type="component" value="Chromosome 9_10L"/>
</dbReference>
<dbReference type="InterPro" id="IPR011009">
    <property type="entry name" value="Kinase-like_dom_sf"/>
</dbReference>
<evidence type="ECO:0000313" key="9">
    <source>
        <dbReference type="Proteomes" id="UP000694892"/>
    </source>
</evidence>
<dbReference type="AlphaFoldDB" id="A0A974H3A0"/>
<evidence type="ECO:0000259" key="7">
    <source>
        <dbReference type="PROSITE" id="PS51285"/>
    </source>
</evidence>
<reference evidence="9" key="1">
    <citation type="journal article" date="2016" name="Nature">
        <title>Genome evolution in the allotetraploid frog Xenopus laevis.</title>
        <authorList>
            <person name="Session A.M."/>
            <person name="Uno Y."/>
            <person name="Kwon T."/>
            <person name="Chapman J.A."/>
            <person name="Toyoda A."/>
            <person name="Takahashi S."/>
            <person name="Fukui A."/>
            <person name="Hikosaka A."/>
            <person name="Suzuki A."/>
            <person name="Kondo M."/>
            <person name="van Heeringen S.J."/>
            <person name="Quigley I."/>
            <person name="Heinz S."/>
            <person name="Ogino H."/>
            <person name="Ochi H."/>
            <person name="Hellsten U."/>
            <person name="Lyons J.B."/>
            <person name="Simakov O."/>
            <person name="Putnam N."/>
            <person name="Stites J."/>
            <person name="Kuroki Y."/>
            <person name="Tanaka T."/>
            <person name="Michiue T."/>
            <person name="Watanabe M."/>
            <person name="Bogdanovic O."/>
            <person name="Lister R."/>
            <person name="Georgiou G."/>
            <person name="Paranjpe S.S."/>
            <person name="van Kruijsbergen I."/>
            <person name="Shu S."/>
            <person name="Carlson J."/>
            <person name="Kinoshita T."/>
            <person name="Ohta Y."/>
            <person name="Mawaribuchi S."/>
            <person name="Jenkins J."/>
            <person name="Grimwood J."/>
            <person name="Schmutz J."/>
            <person name="Mitros T."/>
            <person name="Mozaffari S.V."/>
            <person name="Suzuki Y."/>
            <person name="Haramoto Y."/>
            <person name="Yamamoto T.S."/>
            <person name="Takagi C."/>
            <person name="Heald R."/>
            <person name="Miller K."/>
            <person name="Haudenschild C."/>
            <person name="Kitzman J."/>
            <person name="Nakayama T."/>
            <person name="Izutsu Y."/>
            <person name="Robert J."/>
            <person name="Fortriede J."/>
            <person name="Burns K."/>
            <person name="Lotay V."/>
            <person name="Karimi K."/>
            <person name="Yasuoka Y."/>
            <person name="Dichmann D.S."/>
            <person name="Flajnik M.F."/>
            <person name="Houston D.W."/>
            <person name="Shendure J."/>
            <person name="DuPasquier L."/>
            <person name="Vize P.D."/>
            <person name="Zorn A.M."/>
            <person name="Ito M."/>
            <person name="Marcotte E.M."/>
            <person name="Wallingford J.B."/>
            <person name="Ito Y."/>
            <person name="Asashima M."/>
            <person name="Ueno N."/>
            <person name="Matsuda Y."/>
            <person name="Veenstra G.J."/>
            <person name="Fujiyama A."/>
            <person name="Harland R.M."/>
            <person name="Taira M."/>
            <person name="Rokhsar D.S."/>
        </authorList>
    </citation>
    <scope>NUCLEOTIDE SEQUENCE [LARGE SCALE GENOMIC DNA]</scope>
    <source>
        <strain evidence="9">J</strain>
    </source>
</reference>